<proteinExistence type="predicted"/>
<dbReference type="PANTHER" id="PTHR30461:SF23">
    <property type="entry name" value="DNA RECOMBINASE-RELATED"/>
    <property type="match status" value="1"/>
</dbReference>
<dbReference type="InterPro" id="IPR036162">
    <property type="entry name" value="Resolvase-like_N_sf"/>
</dbReference>
<accession>A0ABU7WNY2</accession>
<reference evidence="4 5" key="1">
    <citation type="submission" date="2023-08" db="EMBL/GenBank/DDBJ databases">
        <authorList>
            <person name="Sharma P."/>
            <person name="Verma V."/>
            <person name="Mohan M.K."/>
            <person name="Dubey A.K."/>
        </authorList>
    </citation>
    <scope>NUCLEOTIDE SEQUENCE [LARGE SCALE GENOMIC DNA]</scope>
    <source>
        <strain evidence="4 5">ADP4</strain>
    </source>
</reference>
<keyword evidence="1" id="KW-0175">Coiled coil</keyword>
<dbReference type="PANTHER" id="PTHR30461">
    <property type="entry name" value="DNA-INVERTASE FROM LAMBDOID PROPHAGE"/>
    <property type="match status" value="1"/>
</dbReference>
<evidence type="ECO:0000256" key="2">
    <source>
        <dbReference type="SAM" id="MobiDB-lite"/>
    </source>
</evidence>
<dbReference type="SMART" id="SM00857">
    <property type="entry name" value="Resolvase"/>
    <property type="match status" value="1"/>
</dbReference>
<feature type="region of interest" description="Disordered" evidence="2">
    <location>
        <begin position="549"/>
        <end position="586"/>
    </location>
</feature>
<evidence type="ECO:0000313" key="5">
    <source>
        <dbReference type="Proteomes" id="UP001348265"/>
    </source>
</evidence>
<dbReference type="EMBL" id="JAVFKM010000002">
    <property type="protein sequence ID" value="MEF3112445.1"/>
    <property type="molecule type" value="Genomic_DNA"/>
</dbReference>
<dbReference type="InterPro" id="IPR011109">
    <property type="entry name" value="DNA_bind_recombinase_dom"/>
</dbReference>
<dbReference type="RefSeq" id="WP_331785442.1">
    <property type="nucleotide sequence ID" value="NZ_JAVFKM010000002.1"/>
</dbReference>
<comment type="caution">
    <text evidence="4">The sequence shown here is derived from an EMBL/GenBank/DDBJ whole genome shotgun (WGS) entry which is preliminary data.</text>
</comment>
<evidence type="ECO:0000256" key="1">
    <source>
        <dbReference type="SAM" id="Coils"/>
    </source>
</evidence>
<evidence type="ECO:0000313" key="4">
    <source>
        <dbReference type="EMBL" id="MEF3112445.1"/>
    </source>
</evidence>
<dbReference type="Gene3D" id="3.40.50.1390">
    <property type="entry name" value="Resolvase, N-terminal catalytic domain"/>
    <property type="match status" value="1"/>
</dbReference>
<keyword evidence="5" id="KW-1185">Reference proteome</keyword>
<dbReference type="Pfam" id="PF00239">
    <property type="entry name" value="Resolvase"/>
    <property type="match status" value="1"/>
</dbReference>
<name>A0ABU7WNY2_9ACTN</name>
<dbReference type="InterPro" id="IPR006119">
    <property type="entry name" value="Resolv_N"/>
</dbReference>
<protein>
    <submittedName>
        <fullName evidence="4">Recombinase family protein</fullName>
    </submittedName>
</protein>
<dbReference type="InterPro" id="IPR038109">
    <property type="entry name" value="DNA_bind_recomb_sf"/>
</dbReference>
<gene>
    <name evidence="4" type="ORF">RB636_04415</name>
</gene>
<sequence>MIDTRNPSRPSRTFSRSYVAPALQSWLDDGGAVEEWLNGRTPLISYARISADRLDGDAIGVGRQHKNNTRNAELHNCAVVLHYEDNNITAAKREVVRPAFVQMCRDITHSREEETGIPVRGCIAVERERVWRLPRDFIAFQDALVMVGNGIFIEDKTLLDLVNDDGTIIAGLVTSGTGEAEVKKVRKRTVRNAKDRAEEGKSYGAPRRFGWLGASKDPYRLGNKHKNEEEWPHLIEMIKARYSGRSWRGITAEINKKKVPTARGGRWSEQGVKAAVTNPAWWGGRVLNGEIVMDSATDNPVIGKWDHATKESDGVDYETWKTIMTGVKANRLHRGMQQSASDSQNTEQLRTRKYKYSGILRCGRINDFEETCYAKLSGNPGTGRNAKYGDYYRCGDPNCKGVGRRVAPVDTYLEGLLLAYMDKHFAGTKVQTTPWRGQDKLATLRKQRKSVKESVANGESEWSDVHDLLTRLARNIKTLENEEKEHLKNEAKRNLLRGWSREKWANMELAEQREVIAQVFASVVVMPIPEGVSDKAPFNPNLLKVSWRKDPAAAQEATKSKGVNQAVSRTDDKEQPTGPGPALELI</sequence>
<dbReference type="Proteomes" id="UP001348265">
    <property type="component" value="Unassembled WGS sequence"/>
</dbReference>
<organism evidence="4 5">
    <name type="scientific">Streptomyces chrestomyceticus</name>
    <dbReference type="NCBI Taxonomy" id="68185"/>
    <lineage>
        <taxon>Bacteria</taxon>
        <taxon>Bacillati</taxon>
        <taxon>Actinomycetota</taxon>
        <taxon>Actinomycetes</taxon>
        <taxon>Kitasatosporales</taxon>
        <taxon>Streptomycetaceae</taxon>
        <taxon>Streptomyces</taxon>
    </lineage>
</organism>
<dbReference type="SUPFAM" id="SSF53041">
    <property type="entry name" value="Resolvase-like"/>
    <property type="match status" value="1"/>
</dbReference>
<dbReference type="InterPro" id="IPR050639">
    <property type="entry name" value="SSR_resolvase"/>
</dbReference>
<feature type="coiled-coil region" evidence="1">
    <location>
        <begin position="441"/>
        <end position="489"/>
    </location>
</feature>
<dbReference type="Gene3D" id="3.90.1750.20">
    <property type="entry name" value="Putative Large Serine Recombinase, Chain B, Domain 2"/>
    <property type="match status" value="1"/>
</dbReference>
<dbReference type="Pfam" id="PF07508">
    <property type="entry name" value="Recombinase"/>
    <property type="match status" value="1"/>
</dbReference>
<evidence type="ECO:0000259" key="3">
    <source>
        <dbReference type="SMART" id="SM00857"/>
    </source>
</evidence>
<feature type="domain" description="Resolvase/invertase-type recombinase catalytic" evidence="3">
    <location>
        <begin position="43"/>
        <end position="202"/>
    </location>
</feature>